<feature type="chain" id="PRO_5044861041" evidence="4">
    <location>
        <begin position="21"/>
        <end position="649"/>
    </location>
</feature>
<dbReference type="Gene3D" id="3.40.50.2000">
    <property type="entry name" value="Glycogen Phosphorylase B"/>
    <property type="match status" value="1"/>
</dbReference>
<evidence type="ECO:0000256" key="2">
    <source>
        <dbReference type="ARBA" id="ARBA00022676"/>
    </source>
</evidence>
<dbReference type="Pfam" id="PF00201">
    <property type="entry name" value="UDPGT"/>
    <property type="match status" value="1"/>
</dbReference>
<name>A0ABD2PBB0_9CUCU</name>
<keyword evidence="2" id="KW-0328">Glycosyltransferase</keyword>
<dbReference type="InterPro" id="IPR002213">
    <property type="entry name" value="UDP_glucos_trans"/>
</dbReference>
<evidence type="ECO:0000313" key="6">
    <source>
        <dbReference type="Proteomes" id="UP001516400"/>
    </source>
</evidence>
<dbReference type="SUPFAM" id="SSF53756">
    <property type="entry name" value="UDP-Glycosyltransferase/glycogen phosphorylase"/>
    <property type="match status" value="2"/>
</dbReference>
<dbReference type="GO" id="GO:0016757">
    <property type="term" value="F:glycosyltransferase activity"/>
    <property type="evidence" value="ECO:0007669"/>
    <property type="project" value="UniProtKB-KW"/>
</dbReference>
<protein>
    <submittedName>
        <fullName evidence="5">Uncharacterized protein</fullName>
    </submittedName>
</protein>
<comment type="caution">
    <text evidence="5">The sequence shown here is derived from an EMBL/GenBank/DDBJ whole genome shotgun (WGS) entry which is preliminary data.</text>
</comment>
<dbReference type="InterPro" id="IPR050271">
    <property type="entry name" value="UDP-glycosyltransferase"/>
</dbReference>
<feature type="signal peptide" evidence="4">
    <location>
        <begin position="1"/>
        <end position="20"/>
    </location>
</feature>
<evidence type="ECO:0000256" key="1">
    <source>
        <dbReference type="ARBA" id="ARBA00009995"/>
    </source>
</evidence>
<keyword evidence="3" id="KW-0808">Transferase</keyword>
<evidence type="ECO:0000256" key="3">
    <source>
        <dbReference type="ARBA" id="ARBA00022679"/>
    </source>
</evidence>
<keyword evidence="6" id="KW-1185">Reference proteome</keyword>
<sequence length="649" mass="75604">MRNLLILFIVLFLLHSEVNSARILAWFFIPSISHQIVFQPIWKELSLRGHQVTVITSDPLNDSTLKNLTEIDMKISYEVWKEIDISNFRREIMTVSEIDSGFHKMFEKVIDITSRTEEIQEILRKPKNHFDLILIEAHSPILYGLQHKFKAPLIAVSSLGIGLYMTHLFGNSIHPALYGDILSGLYGKLTFMEKIENIYFTLGLYLSNKLIIYPNADRIARLYFGEDMPYIEEVIKNTSLLFTNVNPIFSAHRPLVPNSMEFSKVHLVLKNPIPKDVWEALVLSLLNSEVNCAKILAWFFIPSISHQIVFQPIWKELSLRGHDVTVVTPDPLKDQTLTNLTEIDVKFTYEVWKEIDISNARREVMTVSAMEYFFQKMHERMIEMAMQSGEVQEILRKPQNTFDLILIEGLSPVMYGLQYKFKAPLISISSLDNYNYLKYLLGNPINPALYSDFNTGLRGKLTLWEKIDNLQLILAHFFLNKFLIYPEADRKARSYFGNDMPYIEDVIQNTSLVFTNVNPVFSDSRPLVPNIMEFSNLYTRERDSISKVRFLALPKDVKWFNFLGGPLNTKSRIKRRNRQIKHYLICIVFRTTYQSFGLLTLKNCEFLQNYLTISKSLRDIRHNPKFDQSCHIDLQLHIIISLNLDVHEQ</sequence>
<dbReference type="EMBL" id="JABFTP020000185">
    <property type="protein sequence ID" value="KAL3288277.1"/>
    <property type="molecule type" value="Genomic_DNA"/>
</dbReference>
<accession>A0ABD2PBB0</accession>
<dbReference type="PANTHER" id="PTHR48043">
    <property type="entry name" value="EG:EG0003.4 PROTEIN-RELATED"/>
    <property type="match status" value="1"/>
</dbReference>
<dbReference type="Proteomes" id="UP001516400">
    <property type="component" value="Unassembled WGS sequence"/>
</dbReference>
<comment type="similarity">
    <text evidence="1">Belongs to the UDP-glycosyltransferase family.</text>
</comment>
<proteinExistence type="inferred from homology"/>
<evidence type="ECO:0000313" key="5">
    <source>
        <dbReference type="EMBL" id="KAL3288277.1"/>
    </source>
</evidence>
<evidence type="ECO:0000256" key="4">
    <source>
        <dbReference type="SAM" id="SignalP"/>
    </source>
</evidence>
<dbReference type="AlphaFoldDB" id="A0ABD2PBB0"/>
<dbReference type="PANTHER" id="PTHR48043:SF159">
    <property type="entry name" value="EG:EG0003.4 PROTEIN-RELATED"/>
    <property type="match status" value="1"/>
</dbReference>
<gene>
    <name evidence="5" type="ORF">HHI36_002725</name>
</gene>
<keyword evidence="4" id="KW-0732">Signal</keyword>
<organism evidence="5 6">
    <name type="scientific">Cryptolaemus montrouzieri</name>
    <dbReference type="NCBI Taxonomy" id="559131"/>
    <lineage>
        <taxon>Eukaryota</taxon>
        <taxon>Metazoa</taxon>
        <taxon>Ecdysozoa</taxon>
        <taxon>Arthropoda</taxon>
        <taxon>Hexapoda</taxon>
        <taxon>Insecta</taxon>
        <taxon>Pterygota</taxon>
        <taxon>Neoptera</taxon>
        <taxon>Endopterygota</taxon>
        <taxon>Coleoptera</taxon>
        <taxon>Polyphaga</taxon>
        <taxon>Cucujiformia</taxon>
        <taxon>Coccinelloidea</taxon>
        <taxon>Coccinellidae</taxon>
        <taxon>Scymninae</taxon>
        <taxon>Scymnini</taxon>
        <taxon>Cryptolaemus</taxon>
    </lineage>
</organism>
<reference evidence="5 6" key="1">
    <citation type="journal article" date="2021" name="BMC Biol.">
        <title>Horizontally acquired antibacterial genes associated with adaptive radiation of ladybird beetles.</title>
        <authorList>
            <person name="Li H.S."/>
            <person name="Tang X.F."/>
            <person name="Huang Y.H."/>
            <person name="Xu Z.Y."/>
            <person name="Chen M.L."/>
            <person name="Du X.Y."/>
            <person name="Qiu B.Y."/>
            <person name="Chen P.T."/>
            <person name="Zhang W."/>
            <person name="Slipinski A."/>
            <person name="Escalona H.E."/>
            <person name="Waterhouse R.M."/>
            <person name="Zwick A."/>
            <person name="Pang H."/>
        </authorList>
    </citation>
    <scope>NUCLEOTIDE SEQUENCE [LARGE SCALE GENOMIC DNA]</scope>
    <source>
        <strain evidence="5">SYSU2018</strain>
    </source>
</reference>